<keyword evidence="2" id="KW-1185">Reference proteome</keyword>
<dbReference type="EC" id="3.4.11.19" evidence="1"/>
<name>A0ACC2Z2E7_9PEZI</name>
<reference evidence="1" key="1">
    <citation type="submission" date="2022-10" db="EMBL/GenBank/DDBJ databases">
        <title>Culturing micro-colonial fungi from biological soil crusts in the Mojave desert and describing Neophaeococcomyces mojavensis, and introducing the new genera and species Taxawa tesnikishii.</title>
        <authorList>
            <person name="Kurbessoian T."/>
            <person name="Stajich J.E."/>
        </authorList>
    </citation>
    <scope>NUCLEOTIDE SEQUENCE</scope>
    <source>
        <strain evidence="1">JES_115</strain>
    </source>
</reference>
<dbReference type="Proteomes" id="UP001172680">
    <property type="component" value="Unassembled WGS sequence"/>
</dbReference>
<dbReference type="EMBL" id="JAPDRP010000015">
    <property type="protein sequence ID" value="KAJ9641402.1"/>
    <property type="molecule type" value="Genomic_DNA"/>
</dbReference>
<keyword evidence="1" id="KW-0031">Aminopeptidase</keyword>
<keyword evidence="1" id="KW-0378">Hydrolase</keyword>
<protein>
    <submittedName>
        <fullName evidence="1">Glycosylphosphatidylinositol anchor biosynthesis</fullName>
        <ecNumber evidence="1">3.4.11.19</ecNumber>
    </submittedName>
</protein>
<evidence type="ECO:0000313" key="2">
    <source>
        <dbReference type="Proteomes" id="UP001172680"/>
    </source>
</evidence>
<gene>
    <name evidence="1" type="primary">GPI2</name>
    <name evidence="1" type="ORF">H2199_005372</name>
</gene>
<accession>A0ACC2Z2E7</accession>
<organism evidence="1 2">
    <name type="scientific">Coniosporium tulheliwenetii</name>
    <dbReference type="NCBI Taxonomy" id="3383036"/>
    <lineage>
        <taxon>Eukaryota</taxon>
        <taxon>Fungi</taxon>
        <taxon>Dikarya</taxon>
        <taxon>Ascomycota</taxon>
        <taxon>Pezizomycotina</taxon>
        <taxon>Dothideomycetes</taxon>
        <taxon>Dothideomycetes incertae sedis</taxon>
        <taxon>Coniosporium</taxon>
    </lineage>
</organism>
<evidence type="ECO:0000313" key="1">
    <source>
        <dbReference type="EMBL" id="KAJ9641402.1"/>
    </source>
</evidence>
<keyword evidence="1" id="KW-0645">Protease</keyword>
<sequence length="376" mass="40224">MPPYEVSSSASTSVAYSSPLPTSPTPPPRRPITPRFLHHTLLIPRRPRDSSTSLNALRLQDASNSLHPPSAHRTRKPRIRSSSRRRKPPVWRKLLWVKQSYPDNYTDAATFLDHLQRNPRLQPYEFWQLVGEATVIVQHVAAVAVFACCFVGIYAERVSPVTVVGAGSVGTVVGWVIWDGWIGKEEEAAAAAAAGEAAAKKSIGVDAGGGDAAEDGSSTSSGNGELGPNTAGAAPRQTLSHSASATSVNSLANGIGPPTGAPTFAAYSYHPPYGDPVSSFSPRNQQRLATAKSAVLIYCALLGLSPILKSLTKSTTSDSIWAMSCWLMCINVFFFDYGGSVGANFPLHKRRPHGLYGTCQPPRQHDLGLLSPPVFN</sequence>
<proteinExistence type="predicted"/>
<comment type="caution">
    <text evidence="1">The sequence shown here is derived from an EMBL/GenBank/DDBJ whole genome shotgun (WGS) entry which is preliminary data.</text>
</comment>